<dbReference type="InterPro" id="IPR006143">
    <property type="entry name" value="RND_pump_MFP"/>
</dbReference>
<evidence type="ECO:0008006" key="5">
    <source>
        <dbReference type="Google" id="ProtNLM"/>
    </source>
</evidence>
<evidence type="ECO:0000259" key="1">
    <source>
        <dbReference type="Pfam" id="PF25876"/>
    </source>
</evidence>
<dbReference type="AlphaFoldDB" id="A0AA48LY39"/>
<dbReference type="NCBIfam" id="TIGR01730">
    <property type="entry name" value="RND_mfp"/>
    <property type="match status" value="1"/>
</dbReference>
<dbReference type="Pfam" id="PF25954">
    <property type="entry name" value="Beta-barrel_RND_2"/>
    <property type="match status" value="1"/>
</dbReference>
<dbReference type="EMBL" id="OY288114">
    <property type="protein sequence ID" value="CAJ0859423.1"/>
    <property type="molecule type" value="Genomic_DNA"/>
</dbReference>
<dbReference type="InterPro" id="IPR058792">
    <property type="entry name" value="Beta-barrel_RND_2"/>
</dbReference>
<feature type="domain" description="Multidrug resistance protein MdtA-like C-terminal permuted SH3" evidence="3">
    <location>
        <begin position="295"/>
        <end position="354"/>
    </location>
</feature>
<evidence type="ECO:0000259" key="2">
    <source>
        <dbReference type="Pfam" id="PF25954"/>
    </source>
</evidence>
<protein>
    <recommendedName>
        <fullName evidence="5">RND efflux pump membrane fusion protein barrel-sandwich domain-containing protein</fullName>
    </recommendedName>
</protein>
<dbReference type="PANTHER" id="PTHR30469">
    <property type="entry name" value="MULTIDRUG RESISTANCE PROTEIN MDTA"/>
    <property type="match status" value="1"/>
</dbReference>
<dbReference type="PANTHER" id="PTHR30469:SF38">
    <property type="entry name" value="HLYD FAMILY SECRETION PROTEIN"/>
    <property type="match status" value="1"/>
</dbReference>
<gene>
    <name evidence="4" type="ORF">AMST5_01207</name>
</gene>
<dbReference type="Pfam" id="PF25876">
    <property type="entry name" value="HH_MFP_RND"/>
    <property type="match status" value="1"/>
</dbReference>
<dbReference type="PROSITE" id="PS51257">
    <property type="entry name" value="PROKAR_LIPOPROTEIN"/>
    <property type="match status" value="1"/>
</dbReference>
<dbReference type="InterPro" id="IPR058627">
    <property type="entry name" value="MdtA-like_C"/>
</dbReference>
<dbReference type="Gene3D" id="1.10.287.470">
    <property type="entry name" value="Helix hairpin bin"/>
    <property type="match status" value="1"/>
</dbReference>
<proteinExistence type="predicted"/>
<reference evidence="4" key="1">
    <citation type="submission" date="2023-07" db="EMBL/GenBank/DDBJ databases">
        <authorList>
            <person name="Pelsma A.J. K."/>
        </authorList>
    </citation>
    <scope>NUCLEOTIDE SEQUENCE</scope>
</reference>
<name>A0AA48LY39_9ZZZZ</name>
<organism evidence="4">
    <name type="scientific">freshwater sediment metagenome</name>
    <dbReference type="NCBI Taxonomy" id="556182"/>
    <lineage>
        <taxon>unclassified sequences</taxon>
        <taxon>metagenomes</taxon>
        <taxon>ecological metagenomes</taxon>
    </lineage>
</organism>
<dbReference type="Pfam" id="PF25967">
    <property type="entry name" value="RND-MFP_C"/>
    <property type="match status" value="1"/>
</dbReference>
<sequence>MALIRRSASKLRYWRLLGGAPAILLAIAGCGRDADEEARDARPVRAVVIEKSKLGEVVELTGSIQPEREQALAFRIGGRMIERFVGSGDVVKPGQLLARLDSQNEMNELRSAQARLTAARGRLREAQNIFAREQALLARRYTTKNQFDQALTAVETAKSDIEDATARLKIAQDNVSYTELKPDSAGTIVARMAEAGEVVQPGQAIYRMARAGGWDAVFDVPARLLRDAPTDARIDVALSDDPTVVAIARVRQVDPQADPNTRTFRLRASIQSPPPAMRLGASVTGRVRFDPTRTISIPASALMETDQKPSVWIVDPSTLTVSLRNIKINRFTSDAVIVAEGLKPEDMIVTAGVQALHPGQKVRLLDAR</sequence>
<evidence type="ECO:0000259" key="3">
    <source>
        <dbReference type="Pfam" id="PF25967"/>
    </source>
</evidence>
<dbReference type="GO" id="GO:1990281">
    <property type="term" value="C:efflux pump complex"/>
    <property type="evidence" value="ECO:0007669"/>
    <property type="project" value="TreeGrafter"/>
</dbReference>
<accession>A0AA48LY39</accession>
<dbReference type="SUPFAM" id="SSF111369">
    <property type="entry name" value="HlyD-like secretion proteins"/>
    <property type="match status" value="1"/>
</dbReference>
<feature type="domain" description="CusB-like beta-barrel" evidence="2">
    <location>
        <begin position="218"/>
        <end position="286"/>
    </location>
</feature>
<evidence type="ECO:0000313" key="4">
    <source>
        <dbReference type="EMBL" id="CAJ0859423.1"/>
    </source>
</evidence>
<dbReference type="InterPro" id="IPR058624">
    <property type="entry name" value="MdtA-like_HH"/>
</dbReference>
<dbReference type="GO" id="GO:0015562">
    <property type="term" value="F:efflux transmembrane transporter activity"/>
    <property type="evidence" value="ECO:0007669"/>
    <property type="project" value="TreeGrafter"/>
</dbReference>
<feature type="domain" description="Multidrug resistance protein MdtA-like alpha-helical hairpin" evidence="1">
    <location>
        <begin position="109"/>
        <end position="178"/>
    </location>
</feature>
<dbReference type="Gene3D" id="2.40.420.20">
    <property type="match status" value="1"/>
</dbReference>
<dbReference type="Gene3D" id="2.40.30.170">
    <property type="match status" value="1"/>
</dbReference>
<dbReference type="Gene3D" id="2.40.50.100">
    <property type="match status" value="1"/>
</dbReference>